<accession>A0A917FZ70</accession>
<dbReference type="RefSeq" id="WP_188545749.1">
    <property type="nucleotide sequence ID" value="NZ_BMCU01000003.1"/>
</dbReference>
<protein>
    <recommendedName>
        <fullName evidence="3">Ferritin-like domain-containing protein</fullName>
    </recommendedName>
</protein>
<dbReference type="CDD" id="cd00657">
    <property type="entry name" value="Ferritin_like"/>
    <property type="match status" value="1"/>
</dbReference>
<evidence type="ECO:0008006" key="3">
    <source>
        <dbReference type="Google" id="ProtNLM"/>
    </source>
</evidence>
<dbReference type="Proteomes" id="UP000654257">
    <property type="component" value="Unassembled WGS sequence"/>
</dbReference>
<comment type="caution">
    <text evidence="1">The sequence shown here is derived from an EMBL/GenBank/DDBJ whole genome shotgun (WGS) entry which is preliminary data.</text>
</comment>
<sequence>MFDRLFIKNAIDRSSENALDRRRFFRAAGMTGLGVGATMVAGSGLASAQEFGSSGPGFPGLPQFPGFPGQGPSDSAILNFALNLEYLEAEFYLRAVTGAGLGDDLVGGTGTPGGVTGGKQVKFDTPAIKAYAQEIADDERAHVAFLRGALGSAAVSRPAIDLVASFNAAATAAGLIEAGGSFDPFADEKSFLLGAFIFEDVGVTAYKGAAPLISNKTYLEAAAGILSVEAYHAGIVRTSLYNLGLIDAANAISDARDSLDGPTDLDQGLTLNGGANLVPTDPSGITFSRTPGQVLNIVYLNPKPVRSGGFYPAGVNGELNTSGG</sequence>
<dbReference type="PANTHER" id="PTHR31694:SF26">
    <property type="entry name" value="OS05G0151100 PROTEIN"/>
    <property type="match status" value="1"/>
</dbReference>
<keyword evidence="2" id="KW-1185">Reference proteome</keyword>
<dbReference type="PROSITE" id="PS51318">
    <property type="entry name" value="TAT"/>
    <property type="match status" value="1"/>
</dbReference>
<evidence type="ECO:0000313" key="1">
    <source>
        <dbReference type="EMBL" id="GGG14885.1"/>
    </source>
</evidence>
<name>A0A917FZ70_9NOCA</name>
<organism evidence="1 2">
    <name type="scientific">Rhodococcoides trifolii</name>
    <dbReference type="NCBI Taxonomy" id="908250"/>
    <lineage>
        <taxon>Bacteria</taxon>
        <taxon>Bacillati</taxon>
        <taxon>Actinomycetota</taxon>
        <taxon>Actinomycetes</taxon>
        <taxon>Mycobacteriales</taxon>
        <taxon>Nocardiaceae</taxon>
        <taxon>Rhodococcoides</taxon>
    </lineage>
</organism>
<dbReference type="AlphaFoldDB" id="A0A917FZ70"/>
<dbReference type="EMBL" id="BMCU01000003">
    <property type="protein sequence ID" value="GGG14885.1"/>
    <property type="molecule type" value="Genomic_DNA"/>
</dbReference>
<gene>
    <name evidence="1" type="ORF">GCM10007304_31170</name>
</gene>
<dbReference type="Pfam" id="PF13668">
    <property type="entry name" value="Ferritin_2"/>
    <property type="match status" value="1"/>
</dbReference>
<dbReference type="SUPFAM" id="SSF47240">
    <property type="entry name" value="Ferritin-like"/>
    <property type="match status" value="1"/>
</dbReference>
<dbReference type="InterPro" id="IPR006311">
    <property type="entry name" value="TAT_signal"/>
</dbReference>
<dbReference type="InterPro" id="IPR009078">
    <property type="entry name" value="Ferritin-like_SF"/>
</dbReference>
<reference evidence="1" key="1">
    <citation type="journal article" date="2014" name="Int. J. Syst. Evol. Microbiol.">
        <title>Complete genome sequence of Corynebacterium casei LMG S-19264T (=DSM 44701T), isolated from a smear-ripened cheese.</title>
        <authorList>
            <consortium name="US DOE Joint Genome Institute (JGI-PGF)"/>
            <person name="Walter F."/>
            <person name="Albersmeier A."/>
            <person name="Kalinowski J."/>
            <person name="Ruckert C."/>
        </authorList>
    </citation>
    <scope>NUCLEOTIDE SEQUENCE</scope>
    <source>
        <strain evidence="1">CCM 7905</strain>
    </source>
</reference>
<dbReference type="InterPro" id="IPR052965">
    <property type="entry name" value="Pigment-catalase-like"/>
</dbReference>
<proteinExistence type="predicted"/>
<reference evidence="1" key="2">
    <citation type="submission" date="2020-09" db="EMBL/GenBank/DDBJ databases">
        <authorList>
            <person name="Sun Q."/>
            <person name="Sedlacek I."/>
        </authorList>
    </citation>
    <scope>NUCLEOTIDE SEQUENCE</scope>
    <source>
        <strain evidence="1">CCM 7905</strain>
    </source>
</reference>
<evidence type="ECO:0000313" key="2">
    <source>
        <dbReference type="Proteomes" id="UP000654257"/>
    </source>
</evidence>
<dbReference type="PANTHER" id="PTHR31694">
    <property type="entry name" value="DESICCATION-LIKE PROTEIN"/>
    <property type="match status" value="1"/>
</dbReference>